<accession>A0A562Q9M5</accession>
<evidence type="ECO:0000313" key="7">
    <source>
        <dbReference type="Proteomes" id="UP000316905"/>
    </source>
</evidence>
<evidence type="ECO:0000256" key="3">
    <source>
        <dbReference type="ARBA" id="ARBA00023004"/>
    </source>
</evidence>
<evidence type="ECO:0000259" key="5">
    <source>
        <dbReference type="PROSITE" id="PS51296"/>
    </source>
</evidence>
<dbReference type="InterPro" id="IPR017941">
    <property type="entry name" value="Rieske_2Fe-2S"/>
</dbReference>
<dbReference type="GO" id="GO:0046872">
    <property type="term" value="F:metal ion binding"/>
    <property type="evidence" value="ECO:0007669"/>
    <property type="project" value="UniProtKB-KW"/>
</dbReference>
<keyword evidence="7" id="KW-1185">Reference proteome</keyword>
<evidence type="ECO:0000256" key="1">
    <source>
        <dbReference type="ARBA" id="ARBA00022714"/>
    </source>
</evidence>
<proteinExistence type="predicted"/>
<dbReference type="AlphaFoldDB" id="A0A562Q9M5"/>
<reference evidence="6 7" key="1">
    <citation type="journal article" date="2015" name="Stand. Genomic Sci.">
        <title>Genomic Encyclopedia of Bacterial and Archaeal Type Strains, Phase III: the genomes of soil and plant-associated and newly described type strains.</title>
        <authorList>
            <person name="Whitman W.B."/>
            <person name="Woyke T."/>
            <person name="Klenk H.P."/>
            <person name="Zhou Y."/>
            <person name="Lilburn T.G."/>
            <person name="Beck B.J."/>
            <person name="De Vos P."/>
            <person name="Vandamme P."/>
            <person name="Eisen J.A."/>
            <person name="Garrity G."/>
            <person name="Hugenholtz P."/>
            <person name="Kyrpides N.C."/>
        </authorList>
    </citation>
    <scope>NUCLEOTIDE SEQUENCE [LARGE SCALE GENOMIC DNA]</scope>
    <source>
        <strain evidence="6 7">CGMCC 1.6858</strain>
    </source>
</reference>
<gene>
    <name evidence="6" type="ORF">IQ22_02698</name>
</gene>
<protein>
    <submittedName>
        <fullName evidence="6">Nitrite reductase/ring-hydroxylating ferredoxin subunit</fullName>
    </submittedName>
</protein>
<dbReference type="CDD" id="cd03467">
    <property type="entry name" value="Rieske"/>
    <property type="match status" value="1"/>
</dbReference>
<keyword evidence="1" id="KW-0001">2Fe-2S</keyword>
<dbReference type="SUPFAM" id="SSF50022">
    <property type="entry name" value="ISP domain"/>
    <property type="match status" value="1"/>
</dbReference>
<keyword evidence="4" id="KW-0411">Iron-sulfur</keyword>
<dbReference type="Proteomes" id="UP000316905">
    <property type="component" value="Unassembled WGS sequence"/>
</dbReference>
<feature type="domain" description="Rieske" evidence="5">
    <location>
        <begin position="3"/>
        <end position="97"/>
    </location>
</feature>
<dbReference type="RefSeq" id="WP_145142573.1">
    <property type="nucleotide sequence ID" value="NZ_VLKY01000008.1"/>
</dbReference>
<keyword evidence="3" id="KW-0408">Iron</keyword>
<dbReference type="GO" id="GO:0051537">
    <property type="term" value="F:2 iron, 2 sulfur cluster binding"/>
    <property type="evidence" value="ECO:0007669"/>
    <property type="project" value="UniProtKB-KW"/>
</dbReference>
<evidence type="ECO:0000256" key="4">
    <source>
        <dbReference type="ARBA" id="ARBA00023014"/>
    </source>
</evidence>
<dbReference type="Gene3D" id="2.102.10.10">
    <property type="entry name" value="Rieske [2Fe-2S] iron-sulphur domain"/>
    <property type="match status" value="1"/>
</dbReference>
<dbReference type="EMBL" id="VLKY01000008">
    <property type="protein sequence ID" value="TWI53481.1"/>
    <property type="molecule type" value="Genomic_DNA"/>
</dbReference>
<evidence type="ECO:0000256" key="2">
    <source>
        <dbReference type="ARBA" id="ARBA00022723"/>
    </source>
</evidence>
<dbReference type="OrthoDB" id="9800167at2"/>
<dbReference type="InterPro" id="IPR036922">
    <property type="entry name" value="Rieske_2Fe-2S_sf"/>
</dbReference>
<name>A0A562Q9M5_9PSED</name>
<sequence>MFIPLERLINLEEGYRRRFVVNGLPVVLLVVDGRPVLIEAQCPHQGASLEKGTLAERAIRCPQHGILFSLDSGKALNAHCPSLRVLDIAYDQDLIGIDV</sequence>
<organism evidence="6 7">
    <name type="scientific">Pseudomonas duriflava</name>
    <dbReference type="NCBI Taxonomy" id="459528"/>
    <lineage>
        <taxon>Bacteria</taxon>
        <taxon>Pseudomonadati</taxon>
        <taxon>Pseudomonadota</taxon>
        <taxon>Gammaproteobacteria</taxon>
        <taxon>Pseudomonadales</taxon>
        <taxon>Pseudomonadaceae</taxon>
        <taxon>Pseudomonas</taxon>
    </lineage>
</organism>
<dbReference type="Pfam" id="PF00355">
    <property type="entry name" value="Rieske"/>
    <property type="match status" value="1"/>
</dbReference>
<evidence type="ECO:0000313" key="6">
    <source>
        <dbReference type="EMBL" id="TWI53481.1"/>
    </source>
</evidence>
<keyword evidence="2" id="KW-0479">Metal-binding</keyword>
<comment type="caution">
    <text evidence="6">The sequence shown here is derived from an EMBL/GenBank/DDBJ whole genome shotgun (WGS) entry which is preliminary data.</text>
</comment>
<dbReference type="PROSITE" id="PS51296">
    <property type="entry name" value="RIESKE"/>
    <property type="match status" value="1"/>
</dbReference>